<accession>A0A1D8N762</accession>
<dbReference type="EMBL" id="CP017554">
    <property type="protein sequence ID" value="AOW01484.1"/>
    <property type="molecule type" value="Genomic_DNA"/>
</dbReference>
<gene>
    <name evidence="1" type="ORF">YALI1_B13411g</name>
</gene>
<dbReference type="RefSeq" id="XP_068138165.1">
    <property type="nucleotide sequence ID" value="XM_068282064.1"/>
</dbReference>
<protein>
    <submittedName>
        <fullName evidence="1">Uncharacterized protein</fullName>
    </submittedName>
</protein>
<evidence type="ECO:0000313" key="1">
    <source>
        <dbReference type="EMBL" id="AOW01484.1"/>
    </source>
</evidence>
<dbReference type="GeneID" id="94582715"/>
<dbReference type="VEuPathDB" id="FungiDB:YALI1_B13411g"/>
<organism evidence="1 2">
    <name type="scientific">Yarrowia lipolytica</name>
    <name type="common">Candida lipolytica</name>
    <dbReference type="NCBI Taxonomy" id="4952"/>
    <lineage>
        <taxon>Eukaryota</taxon>
        <taxon>Fungi</taxon>
        <taxon>Dikarya</taxon>
        <taxon>Ascomycota</taxon>
        <taxon>Saccharomycotina</taxon>
        <taxon>Dipodascomycetes</taxon>
        <taxon>Dipodascales</taxon>
        <taxon>Dipodascales incertae sedis</taxon>
        <taxon>Yarrowia</taxon>
    </lineage>
</organism>
<reference evidence="1 2" key="1">
    <citation type="journal article" date="2016" name="PLoS ONE">
        <title>Sequence Assembly of Yarrowia lipolytica Strain W29/CLIB89 Shows Transposable Element Diversity.</title>
        <authorList>
            <person name="Magnan C."/>
            <person name="Yu J."/>
            <person name="Chang I."/>
            <person name="Jahn E."/>
            <person name="Kanomata Y."/>
            <person name="Wu J."/>
            <person name="Zeller M."/>
            <person name="Oakes M."/>
            <person name="Baldi P."/>
            <person name="Sandmeyer S."/>
        </authorList>
    </citation>
    <scope>NUCLEOTIDE SEQUENCE [LARGE SCALE GENOMIC DNA]</scope>
    <source>
        <strain evidence="2">CLIB89(W29)</strain>
    </source>
</reference>
<dbReference type="Proteomes" id="UP000182444">
    <property type="component" value="Chromosome 1B"/>
</dbReference>
<name>A0A1D8N762_YARLL</name>
<evidence type="ECO:0000313" key="2">
    <source>
        <dbReference type="Proteomes" id="UP000182444"/>
    </source>
</evidence>
<sequence length="117" mass="13227">MSRVSVWKSLRARRETEPSLLRALGLVLCDSADVTGFFTLELSTLYFELEVEISEENPPQKTTDSIPLQHCEEIAVPSICRIIFGFFPYAALHFFPALNLTLSDTFSQITKPLKNFA</sequence>
<dbReference type="AlphaFoldDB" id="A0A1D8N762"/>
<proteinExistence type="predicted"/>